<dbReference type="InterPro" id="IPR006551">
    <property type="entry name" value="Polynucleotide_phosphatase"/>
</dbReference>
<dbReference type="InterPro" id="IPR036412">
    <property type="entry name" value="HAD-like_sf"/>
</dbReference>
<evidence type="ECO:0000313" key="2">
    <source>
        <dbReference type="EMBL" id="OIW25599.1"/>
    </source>
</evidence>
<dbReference type="EMBL" id="KV875101">
    <property type="protein sequence ID" value="OIW25599.1"/>
    <property type="molecule type" value="Genomic_DNA"/>
</dbReference>
<dbReference type="OrthoDB" id="19045at2759"/>
<dbReference type="GO" id="GO:0005634">
    <property type="term" value="C:nucleus"/>
    <property type="evidence" value="ECO:0007669"/>
    <property type="project" value="EnsemblFungi"/>
</dbReference>
<dbReference type="FunFam" id="3.40.50.300:FF:002548">
    <property type="entry name" value="DNA kinase/phosphatase Pnk1"/>
    <property type="match status" value="1"/>
</dbReference>
<dbReference type="InterPro" id="IPR023214">
    <property type="entry name" value="HAD_sf"/>
</dbReference>
<keyword evidence="3" id="KW-1185">Reference proteome</keyword>
<dbReference type="Proteomes" id="UP000182658">
    <property type="component" value="Unassembled WGS sequence"/>
</dbReference>
<keyword evidence="2" id="KW-0808">Transferase</keyword>
<dbReference type="PANTHER" id="PTHR12083">
    <property type="entry name" value="BIFUNCTIONAL POLYNUCLEOTIDE PHOSPHATASE/KINASE"/>
    <property type="match status" value="1"/>
</dbReference>
<name>A0A1J7ID25_9PEZI</name>
<dbReference type="NCBIfam" id="TIGR01662">
    <property type="entry name" value="HAD-SF-IIIA"/>
    <property type="match status" value="1"/>
</dbReference>
<dbReference type="SUPFAM" id="SSF52540">
    <property type="entry name" value="P-loop containing nucleoside triphosphate hydrolases"/>
    <property type="match status" value="1"/>
</dbReference>
<dbReference type="FunFam" id="3.40.50.1000:FF:000078">
    <property type="entry name" value="Bifunctional polynucleotide phosphatase/kinase"/>
    <property type="match status" value="1"/>
</dbReference>
<dbReference type="InterPro" id="IPR013954">
    <property type="entry name" value="PNK3P"/>
</dbReference>
<accession>A0A1J7ID25</accession>
<dbReference type="PANTHER" id="PTHR12083:SF9">
    <property type="entry name" value="BIFUNCTIONAL POLYNUCLEOTIDE PHOSPHATASE_KINASE"/>
    <property type="match status" value="1"/>
</dbReference>
<dbReference type="NCBIfam" id="TIGR01664">
    <property type="entry name" value="DNA-3'-Pase"/>
    <property type="match status" value="1"/>
</dbReference>
<dbReference type="Gene3D" id="3.40.50.300">
    <property type="entry name" value="P-loop containing nucleotide triphosphate hydrolases"/>
    <property type="match status" value="1"/>
</dbReference>
<dbReference type="InterPro" id="IPR027417">
    <property type="entry name" value="P-loop_NTPase"/>
</dbReference>
<dbReference type="Pfam" id="PF08645">
    <property type="entry name" value="PNK3P"/>
    <property type="match status" value="1"/>
</dbReference>
<dbReference type="GO" id="GO:0006284">
    <property type="term" value="P:base-excision repair"/>
    <property type="evidence" value="ECO:0007669"/>
    <property type="project" value="EnsemblFungi"/>
</dbReference>
<dbReference type="AlphaFoldDB" id="A0A1J7ID25"/>
<dbReference type="GO" id="GO:0000012">
    <property type="term" value="P:single strand break repair"/>
    <property type="evidence" value="ECO:0007669"/>
    <property type="project" value="EnsemblFungi"/>
</dbReference>
<dbReference type="GO" id="GO:0046403">
    <property type="term" value="F:polynucleotide 3'-phosphatase activity"/>
    <property type="evidence" value="ECO:0007669"/>
    <property type="project" value="EnsemblFungi"/>
</dbReference>
<reference evidence="2 3" key="1">
    <citation type="submission" date="2016-10" db="EMBL/GenBank/DDBJ databases">
        <title>Draft genome sequence of Coniochaeta ligniaria NRRL30616, a lignocellulolytic fungus for bioabatement of inhibitors in plant biomass hydrolysates.</title>
        <authorList>
            <consortium name="DOE Joint Genome Institute"/>
            <person name="Jimenez D.J."/>
            <person name="Hector R.E."/>
            <person name="Riley R."/>
            <person name="Sun H."/>
            <person name="Grigoriev I.V."/>
            <person name="Van Elsas J.D."/>
            <person name="Nichols N.N."/>
        </authorList>
    </citation>
    <scope>NUCLEOTIDE SEQUENCE [LARGE SCALE GENOMIC DNA]</scope>
    <source>
        <strain evidence="2 3">NRRL 30616</strain>
    </source>
</reference>
<dbReference type="GO" id="GO:0003690">
    <property type="term" value="F:double-stranded DNA binding"/>
    <property type="evidence" value="ECO:0007669"/>
    <property type="project" value="TreeGrafter"/>
</dbReference>
<gene>
    <name evidence="2" type="ORF">CONLIGDRAFT_656380</name>
</gene>
<dbReference type="Pfam" id="PF13671">
    <property type="entry name" value="AAA_33"/>
    <property type="match status" value="2"/>
</dbReference>
<sequence>MSLSTTKKRPADDKDRSVSPPPLKRKAQSAITKSAVANFFTPTSKKPKERTTWSERSPGDGIPATLLVGAYVPEKGDDEAPTKRRKVAAFDLDSTLITSASGKKHSDSATDWKWWDRSVPARLKQLYNDEGYRVIILTNQGGLTLHPDPNSKAPKRNSTERVSNFKQKCNAVLTQLDIPLTVYGATGKDIFRKPRTGMWQEMCKDYGLDQSSIDLQNSIFVGDAGGRKAFLQGGKAIPKDFSCSDRNLAENIGIPFKTPEEFFLGENPRDFARDFDLINFPFAGENEEIKFEKKNDQELVLFCGPPGAGKSTFFWKHLKPLGFERVNQDILKSKDKCFKAATELLRDGESVAVDATNPDPDTRAQWIALADKHKVPIRCVWFRTPIQLCEHNDVVRSLNKELNPEERQPLPKLAFTGFVSRFKEPKLKEGFQDIVEVDFKFRGTKEEYEIWGRYWL</sequence>
<dbReference type="STRING" id="1408157.A0A1J7ID25"/>
<proteinExistence type="predicted"/>
<dbReference type="Gene3D" id="3.40.50.1000">
    <property type="entry name" value="HAD superfamily/HAD-like"/>
    <property type="match status" value="1"/>
</dbReference>
<protein>
    <submittedName>
        <fullName evidence="2">Polynucleotide kinase 3 phosphatase</fullName>
    </submittedName>
</protein>
<dbReference type="SUPFAM" id="SSF56784">
    <property type="entry name" value="HAD-like"/>
    <property type="match status" value="1"/>
</dbReference>
<dbReference type="GO" id="GO:0046404">
    <property type="term" value="F:ATP-dependent polydeoxyribonucleotide 5'-hydroxyl-kinase activity"/>
    <property type="evidence" value="ECO:0007669"/>
    <property type="project" value="EnsemblFungi"/>
</dbReference>
<feature type="region of interest" description="Disordered" evidence="1">
    <location>
        <begin position="1"/>
        <end position="59"/>
    </location>
</feature>
<dbReference type="InterPro" id="IPR006549">
    <property type="entry name" value="HAD-SF_hydro_IIIA"/>
</dbReference>
<organism evidence="2 3">
    <name type="scientific">Coniochaeta ligniaria NRRL 30616</name>
    <dbReference type="NCBI Taxonomy" id="1408157"/>
    <lineage>
        <taxon>Eukaryota</taxon>
        <taxon>Fungi</taxon>
        <taxon>Dikarya</taxon>
        <taxon>Ascomycota</taxon>
        <taxon>Pezizomycotina</taxon>
        <taxon>Sordariomycetes</taxon>
        <taxon>Sordariomycetidae</taxon>
        <taxon>Coniochaetales</taxon>
        <taxon>Coniochaetaceae</taxon>
        <taxon>Coniochaeta</taxon>
    </lineage>
</organism>
<evidence type="ECO:0000313" key="3">
    <source>
        <dbReference type="Proteomes" id="UP000182658"/>
    </source>
</evidence>
<evidence type="ECO:0000256" key="1">
    <source>
        <dbReference type="SAM" id="MobiDB-lite"/>
    </source>
</evidence>
<dbReference type="InParanoid" id="A0A1J7ID25"/>
<keyword evidence="2" id="KW-0418">Kinase</keyword>